<dbReference type="GO" id="GO:0009279">
    <property type="term" value="C:cell outer membrane"/>
    <property type="evidence" value="ECO:0007669"/>
    <property type="project" value="UniProtKB-SubCell"/>
</dbReference>
<dbReference type="PROSITE" id="PS51257">
    <property type="entry name" value="PROKAR_LIPOPROTEIN"/>
    <property type="match status" value="1"/>
</dbReference>
<evidence type="ECO:0000256" key="4">
    <source>
        <dbReference type="ARBA" id="ARBA00023136"/>
    </source>
</evidence>
<reference evidence="7 8" key="1">
    <citation type="submission" date="2016-08" db="EMBL/GenBank/DDBJ databases">
        <authorList>
            <person name="Seilhamer J.J."/>
        </authorList>
    </citation>
    <scope>NUCLEOTIDE SEQUENCE [LARGE SCALE GENOMIC DNA]</scope>
    <source>
        <strain evidence="7">ING2-E5A</strain>
    </source>
</reference>
<dbReference type="STRING" id="1642646.ING2E5A_1963"/>
<dbReference type="KEGG" id="pmuc:ING2E5A_1963"/>
<dbReference type="Pfam" id="PF07980">
    <property type="entry name" value="SusD_RagB"/>
    <property type="match status" value="1"/>
</dbReference>
<dbReference type="Proteomes" id="UP000178485">
    <property type="component" value="Chromosome i"/>
</dbReference>
<evidence type="ECO:0000256" key="3">
    <source>
        <dbReference type="ARBA" id="ARBA00022729"/>
    </source>
</evidence>
<dbReference type="SUPFAM" id="SSF48452">
    <property type="entry name" value="TPR-like"/>
    <property type="match status" value="1"/>
</dbReference>
<name>A0A1G4G8C5_9BACT</name>
<comment type="similarity">
    <text evidence="2">Belongs to the SusD family.</text>
</comment>
<comment type="subcellular location">
    <subcellularLocation>
        <location evidence="1">Cell outer membrane</location>
    </subcellularLocation>
</comment>
<dbReference type="Gene3D" id="1.25.40.390">
    <property type="match status" value="1"/>
</dbReference>
<keyword evidence="5" id="KW-0998">Cell outer membrane</keyword>
<keyword evidence="3" id="KW-0732">Signal</keyword>
<dbReference type="EMBL" id="LT608328">
    <property type="protein sequence ID" value="SCM58777.1"/>
    <property type="molecule type" value="Genomic_DNA"/>
</dbReference>
<dbReference type="InterPro" id="IPR012944">
    <property type="entry name" value="SusD_RagB_dom"/>
</dbReference>
<proteinExistence type="inferred from homology"/>
<organism evidence="7 8">
    <name type="scientific">Petrimonas mucosa</name>
    <dbReference type="NCBI Taxonomy" id="1642646"/>
    <lineage>
        <taxon>Bacteria</taxon>
        <taxon>Pseudomonadati</taxon>
        <taxon>Bacteroidota</taxon>
        <taxon>Bacteroidia</taxon>
        <taxon>Bacteroidales</taxon>
        <taxon>Dysgonomonadaceae</taxon>
        <taxon>Petrimonas</taxon>
    </lineage>
</organism>
<evidence type="ECO:0000313" key="8">
    <source>
        <dbReference type="Proteomes" id="UP000178485"/>
    </source>
</evidence>
<feature type="domain" description="RagB/SusD" evidence="6">
    <location>
        <begin position="299"/>
        <end position="551"/>
    </location>
</feature>
<evidence type="ECO:0000256" key="2">
    <source>
        <dbReference type="ARBA" id="ARBA00006275"/>
    </source>
</evidence>
<accession>A0A1G4G8C5</accession>
<dbReference type="RefSeq" id="WP_071137193.1">
    <property type="nucleotide sequence ID" value="NZ_LT608328.1"/>
</dbReference>
<evidence type="ECO:0000259" key="6">
    <source>
        <dbReference type="Pfam" id="PF07980"/>
    </source>
</evidence>
<protein>
    <submittedName>
        <fullName evidence="7">Outer membrane protein</fullName>
    </submittedName>
</protein>
<gene>
    <name evidence="7" type="ORF">ING2E5A_1963</name>
</gene>
<keyword evidence="8" id="KW-1185">Reference proteome</keyword>
<evidence type="ECO:0000313" key="7">
    <source>
        <dbReference type="EMBL" id="SCM58777.1"/>
    </source>
</evidence>
<sequence length="552" mass="63666">MKKISIILLSVIILGACSDFLELNESVYQTKDYQFSEFNRVKNVVTGVYGYVTDGLSDVEGTMLDVASDDAVYAWNTHSIRKFYDGSWSPINLIDNQWPYYYSAIRAANYFLENCPDDFPASIYLDDYKERMVELRNFPYEVRALRAYFHFNLLKRYNQIVIADRTYTPEEANELQPVSYQEAAEWIVAECDSVSLHLPLNYKNTPSAELGRVTRGMVMALKARVLLYAASPLNNSENMRSPWLEAAIAAKEVIELGEYELVPEDVTNNESALGLIFGKRNFSSNSFERANFPIGLYLEEGNSGVCPSQNLVESFEMIDGTPFDWSNRDHRRKMMNPLERDPRFAKTVLYNGSRFKNHIIESYKNGKNGFPKEGASPTSYYLRKHIREETSLVAGNESSYSHVFPLFRYAEVLLNYAESLVEATGDPDFKGVQNGVDFTLSPREAVNLVRNRANMPSLPSMDKTQFVERLRNERRVELAFEGHRFWDIRRWKMGEESTTIYGLNITNNFDGTFTYDRIVVQDRVWDDKMYFYPIPASEIFKNNALIQNEGWN</sequence>
<dbReference type="AlphaFoldDB" id="A0A1G4G8C5"/>
<dbReference type="InterPro" id="IPR011990">
    <property type="entry name" value="TPR-like_helical_dom_sf"/>
</dbReference>
<evidence type="ECO:0000256" key="1">
    <source>
        <dbReference type="ARBA" id="ARBA00004442"/>
    </source>
</evidence>
<evidence type="ECO:0000256" key="5">
    <source>
        <dbReference type="ARBA" id="ARBA00023237"/>
    </source>
</evidence>
<keyword evidence="4" id="KW-0472">Membrane</keyword>